<gene>
    <name evidence="1" type="ORF">LU635_11135</name>
</gene>
<evidence type="ECO:0000313" key="2">
    <source>
        <dbReference type="Proteomes" id="UP001139344"/>
    </source>
</evidence>
<dbReference type="AlphaFoldDB" id="A0A9X1UY88"/>
<dbReference type="Proteomes" id="UP001139344">
    <property type="component" value="Unassembled WGS sequence"/>
</dbReference>
<comment type="caution">
    <text evidence="1">The sequence shown here is derived from an EMBL/GenBank/DDBJ whole genome shotgun (WGS) entry which is preliminary data.</text>
</comment>
<dbReference type="EMBL" id="JAJSON010000024">
    <property type="protein sequence ID" value="MCG9972191.1"/>
    <property type="molecule type" value="Genomic_DNA"/>
</dbReference>
<evidence type="ECO:0000313" key="1">
    <source>
        <dbReference type="EMBL" id="MCG9972191.1"/>
    </source>
</evidence>
<reference evidence="1" key="1">
    <citation type="submission" date="2021-12" db="EMBL/GenBank/DDBJ databases">
        <title>Description of Gramella crocea sp. nov., a new bacterium isolated from activated sludge.</title>
        <authorList>
            <person name="Zhang X."/>
        </authorList>
    </citation>
    <scope>NUCLEOTIDE SEQUENCE</scope>
    <source>
        <strain evidence="1">YB25</strain>
    </source>
</reference>
<organism evidence="1 2">
    <name type="scientific">Christiangramia crocea</name>
    <dbReference type="NCBI Taxonomy" id="2904124"/>
    <lineage>
        <taxon>Bacteria</taxon>
        <taxon>Pseudomonadati</taxon>
        <taxon>Bacteroidota</taxon>
        <taxon>Flavobacteriia</taxon>
        <taxon>Flavobacteriales</taxon>
        <taxon>Flavobacteriaceae</taxon>
        <taxon>Christiangramia</taxon>
    </lineage>
</organism>
<keyword evidence="2" id="KW-1185">Reference proteome</keyword>
<accession>A0A9X1UY88</accession>
<dbReference type="RefSeq" id="WP_240099186.1">
    <property type="nucleotide sequence ID" value="NZ_JAJSON010000024.1"/>
</dbReference>
<proteinExistence type="predicted"/>
<protein>
    <submittedName>
        <fullName evidence="1">Uncharacterized protein</fullName>
    </submittedName>
</protein>
<name>A0A9X1UY88_9FLAO</name>
<sequence>MKEIQVGFLMSYDYELLKSSIPLVYNEADAITIALDENLRTWSGEKFEVDESFFLWLASFDIEKKIKLYRDDFFDSNLSAMENEVKERKMLASKMGTGNWIVQIDSDEYFVDFKKFTDELKLRNKYLNNPEENPIQIAGYYLNLYKYTEEGILFVSKPRNQKFATNYPAYVTGRNTKQQVIYIPNIVIHECLSRSEEEIRIKFTNWGHAHQVNIDQFLDKWRKIDQSNYDKFENFFYLEPEKWKKLSYVKGKTLSEISKNLNYHKLTPSKLYILSKNFGQWFKFLFK</sequence>